<dbReference type="InterPro" id="IPR019734">
    <property type="entry name" value="TPR_rpt"/>
</dbReference>
<comment type="catalytic activity">
    <reaction evidence="1">
        <text>ATP + protein L-histidine = ADP + protein N-phospho-L-histidine.</text>
        <dbReference type="EC" id="2.7.13.3"/>
    </reaction>
</comment>
<dbReference type="Gene3D" id="1.25.40.10">
    <property type="entry name" value="Tetratricopeptide repeat domain"/>
    <property type="match status" value="2"/>
</dbReference>
<dbReference type="PANTHER" id="PTHR45339:SF5">
    <property type="entry name" value="HISTIDINE KINASE"/>
    <property type="match status" value="1"/>
</dbReference>
<dbReference type="PROSITE" id="PS50109">
    <property type="entry name" value="HIS_KIN"/>
    <property type="match status" value="1"/>
</dbReference>
<dbReference type="CDD" id="cd16922">
    <property type="entry name" value="HATPase_EvgS-ArcB-TorS-like"/>
    <property type="match status" value="1"/>
</dbReference>
<accession>A0A2S1LR18</accession>
<dbReference type="Gene3D" id="3.30.565.10">
    <property type="entry name" value="Histidine kinase-like ATPase, C-terminal domain"/>
    <property type="match status" value="1"/>
</dbReference>
<dbReference type="SMART" id="SM00448">
    <property type="entry name" value="REC"/>
    <property type="match status" value="1"/>
</dbReference>
<evidence type="ECO:0000256" key="6">
    <source>
        <dbReference type="SAM" id="Phobius"/>
    </source>
</evidence>
<dbReference type="SUPFAM" id="SSF48452">
    <property type="entry name" value="TPR-like"/>
    <property type="match status" value="2"/>
</dbReference>
<dbReference type="SUPFAM" id="SSF52172">
    <property type="entry name" value="CheY-like"/>
    <property type="match status" value="1"/>
</dbReference>
<dbReference type="InterPro" id="IPR003594">
    <property type="entry name" value="HATPase_dom"/>
</dbReference>
<dbReference type="Gene3D" id="3.40.50.2300">
    <property type="match status" value="1"/>
</dbReference>
<keyword evidence="3 4" id="KW-0597">Phosphoprotein</keyword>
<keyword evidence="6" id="KW-0472">Membrane</keyword>
<dbReference type="SMART" id="SM00388">
    <property type="entry name" value="HisKA"/>
    <property type="match status" value="1"/>
</dbReference>
<evidence type="ECO:0000259" key="7">
    <source>
        <dbReference type="PROSITE" id="PS50109"/>
    </source>
</evidence>
<evidence type="ECO:0000256" key="5">
    <source>
        <dbReference type="SAM" id="Coils"/>
    </source>
</evidence>
<keyword evidence="5" id="KW-0175">Coiled coil</keyword>
<keyword evidence="6" id="KW-0812">Transmembrane</keyword>
<dbReference type="InterPro" id="IPR004358">
    <property type="entry name" value="Sig_transdc_His_kin-like_C"/>
</dbReference>
<reference evidence="9 10" key="1">
    <citation type="submission" date="2017-04" db="EMBL/GenBank/DDBJ databases">
        <title>Complete genome sequence of Flavobacterium kingsejong AJ004.</title>
        <authorList>
            <person name="Lee P.C."/>
        </authorList>
    </citation>
    <scope>NUCLEOTIDE SEQUENCE [LARGE SCALE GENOMIC DNA]</scope>
    <source>
        <strain evidence="9 10">AJ004</strain>
    </source>
</reference>
<dbReference type="CDD" id="cd00082">
    <property type="entry name" value="HisKA"/>
    <property type="match status" value="1"/>
</dbReference>
<feature type="coiled-coil region" evidence="5">
    <location>
        <begin position="277"/>
        <end position="304"/>
    </location>
</feature>
<name>A0A2S1LR18_9FLAO</name>
<dbReference type="PROSITE" id="PS50110">
    <property type="entry name" value="RESPONSE_REGULATORY"/>
    <property type="match status" value="1"/>
</dbReference>
<dbReference type="SMART" id="SM00028">
    <property type="entry name" value="TPR"/>
    <property type="match status" value="3"/>
</dbReference>
<evidence type="ECO:0000256" key="1">
    <source>
        <dbReference type="ARBA" id="ARBA00000085"/>
    </source>
</evidence>
<proteinExistence type="predicted"/>
<dbReference type="EMBL" id="CP020919">
    <property type="protein sequence ID" value="AWG26205.1"/>
    <property type="molecule type" value="Genomic_DNA"/>
</dbReference>
<dbReference type="KEGG" id="fki:FK004_13690"/>
<dbReference type="SMART" id="SM00387">
    <property type="entry name" value="HATPase_c"/>
    <property type="match status" value="1"/>
</dbReference>
<feature type="modified residue" description="4-aspartylphosphate" evidence="4">
    <location>
        <position position="661"/>
    </location>
</feature>
<dbReference type="InterPro" id="IPR003661">
    <property type="entry name" value="HisK_dim/P_dom"/>
</dbReference>
<dbReference type="Gene3D" id="1.10.287.130">
    <property type="match status" value="1"/>
</dbReference>
<feature type="transmembrane region" description="Helical" evidence="6">
    <location>
        <begin position="306"/>
        <end position="330"/>
    </location>
</feature>
<evidence type="ECO:0000256" key="3">
    <source>
        <dbReference type="ARBA" id="ARBA00022553"/>
    </source>
</evidence>
<dbReference type="CDD" id="cd17546">
    <property type="entry name" value="REC_hyHK_CKI1_RcsC-like"/>
    <property type="match status" value="1"/>
</dbReference>
<evidence type="ECO:0000313" key="9">
    <source>
        <dbReference type="EMBL" id="AWG26205.1"/>
    </source>
</evidence>
<dbReference type="InterPro" id="IPR011990">
    <property type="entry name" value="TPR-like_helical_dom_sf"/>
</dbReference>
<sequence length="732" mass="84530">MSKITLLFLNIFFLTVFPVPSQEKDTIREEKLYKSILKGENLLTAMEYKECLELCQYNIKESLKLHNDYYTTISYNTIAGVYEVLKETDKALYYYNKALHHAQKSRNDKTMNWIYNNLGNIYLFDKKNADKGIELYIKSLQLSEKIKDTTEINYTRLNLGWAYFCKEEYEKGFSEIEFVKKHPKFSADADSQLILNTLYGIYYSHIKDIKKADYYFDKAIRIGEQNDKSLELAETYNQYSTHLFSIGNYKQAYLISEKEKILQKAIFTSTKLRNAQMACASFEIDEFKREIDKIESENKVHEQNLMMSRIIVVLAIVIMVFLLLLLFSLYRNIKFRKKINAYLTSENVELAEAKNRAEESSILKSQFISTISHELRTPLYGVIGMTNIIREEHPELEDNPHFKSLQFSSTHLLKLINEILLINKIEDKKATRKFTAFQLSDEINTIKDSLDYIAHRNKNEIRIEIDPDIPESLIGDKIMLSQVLVNLTSNALKFTTNGQVCLIVDLIGIDNGYCTMRFKVMDTGCGIDIQDQKKIFDKFVQINRKEEDYQGTGLGLSIVKALLDAQGSEIILESNKNVGSVFIFTLRFEIDNAITYPTAHKQLNINVLYQYKVLIVEDNKINQMVTRKILEKKQCECVLAESGAEAVALLETETFDVVLMDINMPVMNGFETTRLIRSKGITTPVIALTAFDKNQIVEEVYASGMDGIIIKPFEPEKLFSMIEELTHKKNAD</sequence>
<evidence type="ECO:0000256" key="2">
    <source>
        <dbReference type="ARBA" id="ARBA00012438"/>
    </source>
</evidence>
<dbReference type="InterPro" id="IPR001789">
    <property type="entry name" value="Sig_transdc_resp-reg_receiver"/>
</dbReference>
<dbReference type="SUPFAM" id="SSF55874">
    <property type="entry name" value="ATPase domain of HSP90 chaperone/DNA topoisomerase II/histidine kinase"/>
    <property type="match status" value="1"/>
</dbReference>
<feature type="domain" description="Response regulatory" evidence="8">
    <location>
        <begin position="612"/>
        <end position="726"/>
    </location>
</feature>
<dbReference type="EC" id="2.7.13.3" evidence="2"/>
<dbReference type="InterPro" id="IPR005467">
    <property type="entry name" value="His_kinase_dom"/>
</dbReference>
<dbReference type="Pfam" id="PF02518">
    <property type="entry name" value="HATPase_c"/>
    <property type="match status" value="1"/>
</dbReference>
<protein>
    <recommendedName>
        <fullName evidence="2">histidine kinase</fullName>
        <ecNumber evidence="2">2.7.13.3</ecNumber>
    </recommendedName>
</protein>
<feature type="domain" description="Histidine kinase" evidence="7">
    <location>
        <begin position="370"/>
        <end position="590"/>
    </location>
</feature>
<dbReference type="InterPro" id="IPR036097">
    <property type="entry name" value="HisK_dim/P_sf"/>
</dbReference>
<dbReference type="PRINTS" id="PR00344">
    <property type="entry name" value="BCTRLSENSOR"/>
</dbReference>
<dbReference type="AlphaFoldDB" id="A0A2S1LR18"/>
<dbReference type="InterPro" id="IPR011006">
    <property type="entry name" value="CheY-like_superfamily"/>
</dbReference>
<dbReference type="Proteomes" id="UP000244677">
    <property type="component" value="Chromosome"/>
</dbReference>
<evidence type="ECO:0000259" key="8">
    <source>
        <dbReference type="PROSITE" id="PS50110"/>
    </source>
</evidence>
<evidence type="ECO:0000313" key="10">
    <source>
        <dbReference type="Proteomes" id="UP000244677"/>
    </source>
</evidence>
<dbReference type="SUPFAM" id="SSF47384">
    <property type="entry name" value="Homodimeric domain of signal transducing histidine kinase"/>
    <property type="match status" value="1"/>
</dbReference>
<keyword evidence="10" id="KW-1185">Reference proteome</keyword>
<dbReference type="InterPro" id="IPR036890">
    <property type="entry name" value="HATPase_C_sf"/>
</dbReference>
<gene>
    <name evidence="9" type="ORF">FK004_13690</name>
</gene>
<dbReference type="OrthoDB" id="4457677at2"/>
<dbReference type="Pfam" id="PF00072">
    <property type="entry name" value="Response_reg"/>
    <property type="match status" value="1"/>
</dbReference>
<evidence type="ECO:0000256" key="4">
    <source>
        <dbReference type="PROSITE-ProRule" id="PRU00169"/>
    </source>
</evidence>
<keyword evidence="6" id="KW-1133">Transmembrane helix</keyword>
<dbReference type="GO" id="GO:0000155">
    <property type="term" value="F:phosphorelay sensor kinase activity"/>
    <property type="evidence" value="ECO:0007669"/>
    <property type="project" value="InterPro"/>
</dbReference>
<organism evidence="9 10">
    <name type="scientific">Flavobacterium kingsejongi</name>
    <dbReference type="NCBI Taxonomy" id="1678728"/>
    <lineage>
        <taxon>Bacteria</taxon>
        <taxon>Pseudomonadati</taxon>
        <taxon>Bacteroidota</taxon>
        <taxon>Flavobacteriia</taxon>
        <taxon>Flavobacteriales</taxon>
        <taxon>Flavobacteriaceae</taxon>
        <taxon>Flavobacterium</taxon>
    </lineage>
</organism>
<dbReference type="Pfam" id="PF00512">
    <property type="entry name" value="HisKA"/>
    <property type="match status" value="1"/>
</dbReference>
<dbReference type="PANTHER" id="PTHR45339">
    <property type="entry name" value="HYBRID SIGNAL TRANSDUCTION HISTIDINE KINASE J"/>
    <property type="match status" value="1"/>
</dbReference>